<evidence type="ECO:0000313" key="2">
    <source>
        <dbReference type="EMBL" id="TID25475.1"/>
    </source>
</evidence>
<dbReference type="SUPFAM" id="SSF51905">
    <property type="entry name" value="FAD/NAD(P)-binding domain"/>
    <property type="match status" value="1"/>
</dbReference>
<comment type="caution">
    <text evidence="2">The sequence shown here is derived from an EMBL/GenBank/DDBJ whole genome shotgun (WGS) entry which is preliminary data.</text>
</comment>
<dbReference type="InterPro" id="IPR036188">
    <property type="entry name" value="FAD/NAD-bd_sf"/>
</dbReference>
<dbReference type="PANTHER" id="PTHR13847">
    <property type="entry name" value="SARCOSINE DEHYDROGENASE-RELATED"/>
    <property type="match status" value="1"/>
</dbReference>
<feature type="domain" description="FAD dependent oxidoreductase" evidence="1">
    <location>
        <begin position="36"/>
        <end position="400"/>
    </location>
</feature>
<accession>A0A4T0WZZ0</accession>
<keyword evidence="3" id="KW-1185">Reference proteome</keyword>
<dbReference type="Gene3D" id="3.50.50.60">
    <property type="entry name" value="FAD/NAD(P)-binding domain"/>
    <property type="match status" value="1"/>
</dbReference>
<dbReference type="EMBL" id="SELW01000482">
    <property type="protein sequence ID" value="TID25475.1"/>
    <property type="molecule type" value="Genomic_DNA"/>
</dbReference>
<dbReference type="GO" id="GO:0005737">
    <property type="term" value="C:cytoplasm"/>
    <property type="evidence" value="ECO:0007669"/>
    <property type="project" value="TreeGrafter"/>
</dbReference>
<dbReference type="Gene3D" id="3.30.9.10">
    <property type="entry name" value="D-Amino Acid Oxidase, subunit A, domain 2"/>
    <property type="match status" value="1"/>
</dbReference>
<evidence type="ECO:0000259" key="1">
    <source>
        <dbReference type="Pfam" id="PF01266"/>
    </source>
</evidence>
<dbReference type="OrthoDB" id="429143at2759"/>
<protein>
    <recommendedName>
        <fullName evidence="1">FAD dependent oxidoreductase domain-containing protein</fullName>
    </recommendedName>
</protein>
<dbReference type="InterPro" id="IPR006076">
    <property type="entry name" value="FAD-dep_OxRdtase"/>
</dbReference>
<sequence>MLQFPVSNPTKSFWQTIENPAFANLLSTPTLPSETDILIVGSGYAGASTAYYLYQKGFNGSLIMLEARTLCSGASARNGGHLKPDLYMAHEAFSERYGEDFAVDIANFEYNHLAEFKKVVENENIDCDFVLTRACDVHLSKEVSDVAERNFRRSVNHPNAQYSSDLQINFGEASKVISKVENTSSCITYTAGHVWVYKFVAGLLNKCINKGMKVYANTPALDINKLPDGRYMVKTNKGSIVTKKLVLATNAYTPAIESKLKDKIVPFKGVCTRIISHTNKRTPHLTNTYGIRFAPGQFDYLINRPDGSVIVGGATRKVMTLSKFYDNIDDSTTIDDIDNYFDGYMNKMFYTWKGVPEKISHIWSGIMGFTNDQLPYVGEVPGDMNKFVIAGFHGHGMPRVLLSAKGPANSITGGYLEIPEPFKITEKRLSNTENLIISGLGLQSKL</sequence>
<dbReference type="Proteomes" id="UP000307173">
    <property type="component" value="Unassembled WGS sequence"/>
</dbReference>
<dbReference type="PANTHER" id="PTHR13847:SF279">
    <property type="entry name" value="FAD DEPENDENT OXIDOREDUCTASE DOMAIN-CONTAINING PROTEIN-RELATED"/>
    <property type="match status" value="1"/>
</dbReference>
<dbReference type="Pfam" id="PF01266">
    <property type="entry name" value="DAO"/>
    <property type="match status" value="1"/>
</dbReference>
<organism evidence="2 3">
    <name type="scientific">Pichia inconspicua</name>
    <dbReference type="NCBI Taxonomy" id="52247"/>
    <lineage>
        <taxon>Eukaryota</taxon>
        <taxon>Fungi</taxon>
        <taxon>Dikarya</taxon>
        <taxon>Ascomycota</taxon>
        <taxon>Saccharomycotina</taxon>
        <taxon>Pichiomycetes</taxon>
        <taxon>Pichiales</taxon>
        <taxon>Pichiaceae</taxon>
        <taxon>Pichia</taxon>
    </lineage>
</organism>
<dbReference type="STRING" id="52247.A0A4T0WZZ0"/>
<gene>
    <name evidence="2" type="ORF">CANINC_002953</name>
</gene>
<name>A0A4T0WZZ0_9ASCO</name>
<dbReference type="AlphaFoldDB" id="A0A4T0WZZ0"/>
<reference evidence="2 3" key="1">
    <citation type="journal article" date="2019" name="Front. Genet.">
        <title>Whole-Genome Sequencing of the Opportunistic Yeast Pathogen Candida inconspicua Uncovers Its Hybrid Origin.</title>
        <authorList>
            <person name="Mixao V."/>
            <person name="Hansen A.P."/>
            <person name="Saus E."/>
            <person name="Boekhout T."/>
            <person name="Lass-Florl C."/>
            <person name="Gabaldon T."/>
        </authorList>
    </citation>
    <scope>NUCLEOTIDE SEQUENCE [LARGE SCALE GENOMIC DNA]</scope>
    <source>
        <strain evidence="2 3">CBS 180</strain>
    </source>
</reference>
<evidence type="ECO:0000313" key="3">
    <source>
        <dbReference type="Proteomes" id="UP000307173"/>
    </source>
</evidence>
<proteinExistence type="predicted"/>